<name>A0ABY5XDC6_ERWPY</name>
<protein>
    <submittedName>
        <fullName evidence="1">DUF2724 domain-containing protein</fullName>
    </submittedName>
</protein>
<dbReference type="Proteomes" id="UP001058553">
    <property type="component" value="Chromosome"/>
</dbReference>
<evidence type="ECO:0000313" key="1">
    <source>
        <dbReference type="EMBL" id="UWS35396.1"/>
    </source>
</evidence>
<accession>A0ABY5XDC6</accession>
<evidence type="ECO:0000313" key="2">
    <source>
        <dbReference type="Proteomes" id="UP001058553"/>
    </source>
</evidence>
<organism evidence="1 2">
    <name type="scientific">Erwinia pyrifoliae</name>
    <dbReference type="NCBI Taxonomy" id="79967"/>
    <lineage>
        <taxon>Bacteria</taxon>
        <taxon>Pseudomonadati</taxon>
        <taxon>Pseudomonadota</taxon>
        <taxon>Gammaproteobacteria</taxon>
        <taxon>Enterobacterales</taxon>
        <taxon>Erwiniaceae</taxon>
        <taxon>Erwinia</taxon>
    </lineage>
</organism>
<dbReference type="InterPro" id="IPR021221">
    <property type="entry name" value="Fil"/>
</dbReference>
<reference evidence="1" key="1">
    <citation type="submission" date="2022-07" db="EMBL/GenBank/DDBJ databases">
        <title>Genetic diversity of Erwinia pyrifoliae.</title>
        <authorList>
            <person name="Park D.S."/>
            <person name="Ham H."/>
        </authorList>
    </citation>
    <scope>NUCLEOTIDE SEQUENCE</scope>
    <source>
        <strain evidence="1">CP201486</strain>
    </source>
</reference>
<dbReference type="RefSeq" id="WP_259820052.1">
    <property type="nucleotide sequence ID" value="NZ_CP103450.1"/>
</dbReference>
<gene>
    <name evidence="1" type="ORF">NYP84_09015</name>
</gene>
<dbReference type="EMBL" id="CP103445">
    <property type="protein sequence ID" value="UWS35396.1"/>
    <property type="molecule type" value="Genomic_DNA"/>
</dbReference>
<dbReference type="Pfam" id="PF10893">
    <property type="entry name" value="Phage_186_Fil"/>
    <property type="match status" value="1"/>
</dbReference>
<proteinExistence type="predicted"/>
<keyword evidence="2" id="KW-1185">Reference proteome</keyword>
<sequence>MLTHCQAVTHRRHSRGWIETPDERFFQPKATDVQFIKGCRTPFIVRPRRKARWFARLMGVFA</sequence>